<protein>
    <recommendedName>
        <fullName evidence="1">Nucleotide-diphospho-sugar transferase domain-containing protein</fullName>
    </recommendedName>
</protein>
<accession>A0AAD7UKM1</accession>
<evidence type="ECO:0000313" key="3">
    <source>
        <dbReference type="Proteomes" id="UP001230188"/>
    </source>
</evidence>
<dbReference type="InterPro" id="IPR005069">
    <property type="entry name" value="Nucl-diP-sugar_transferase"/>
</dbReference>
<comment type="caution">
    <text evidence="2">The sequence shown here is derived from an EMBL/GenBank/DDBJ whole genome shotgun (WGS) entry which is preliminary data.</text>
</comment>
<gene>
    <name evidence="2" type="ORF">CTAYLR_010207</name>
</gene>
<dbReference type="EMBL" id="JAQMWT010000176">
    <property type="protein sequence ID" value="KAJ8608285.1"/>
    <property type="molecule type" value="Genomic_DNA"/>
</dbReference>
<name>A0AAD7UKM1_9STRA</name>
<dbReference type="GO" id="GO:0005794">
    <property type="term" value="C:Golgi apparatus"/>
    <property type="evidence" value="ECO:0007669"/>
    <property type="project" value="TreeGrafter"/>
</dbReference>
<evidence type="ECO:0000259" key="1">
    <source>
        <dbReference type="Pfam" id="PF03407"/>
    </source>
</evidence>
<dbReference type="Proteomes" id="UP001230188">
    <property type="component" value="Unassembled WGS sequence"/>
</dbReference>
<organism evidence="2 3">
    <name type="scientific">Chrysophaeum taylorii</name>
    <dbReference type="NCBI Taxonomy" id="2483200"/>
    <lineage>
        <taxon>Eukaryota</taxon>
        <taxon>Sar</taxon>
        <taxon>Stramenopiles</taxon>
        <taxon>Ochrophyta</taxon>
        <taxon>Pelagophyceae</taxon>
        <taxon>Pelagomonadales</taxon>
        <taxon>Pelagomonadaceae</taxon>
        <taxon>Chrysophaeum</taxon>
    </lineage>
</organism>
<reference evidence="2" key="1">
    <citation type="submission" date="2023-01" db="EMBL/GenBank/DDBJ databases">
        <title>Metagenome sequencing of chrysophaentin producing Chrysophaeum taylorii.</title>
        <authorList>
            <person name="Davison J."/>
            <person name="Bewley C."/>
        </authorList>
    </citation>
    <scope>NUCLEOTIDE SEQUENCE</scope>
    <source>
        <strain evidence="2">NIES-1699</strain>
    </source>
</reference>
<feature type="domain" description="Nucleotide-diphospho-sugar transferase" evidence="1">
    <location>
        <begin position="130"/>
        <end position="365"/>
    </location>
</feature>
<proteinExistence type="predicted"/>
<dbReference type="InterPro" id="IPR052636">
    <property type="entry name" value="UDP-D-xylose:L-fucose_XylT"/>
</dbReference>
<dbReference type="AlphaFoldDB" id="A0AAD7UKM1"/>
<dbReference type="PANTHER" id="PTHR47032:SF1">
    <property type="entry name" value="UDP-D-XYLOSE:L-FUCOSE ALPHA-1,3-D-XYLOSYLTRANSFERASE-RELATED"/>
    <property type="match status" value="1"/>
</dbReference>
<keyword evidence="3" id="KW-1185">Reference proteome</keyword>
<dbReference type="PANTHER" id="PTHR47032">
    <property type="entry name" value="UDP-D-XYLOSE:L-FUCOSE ALPHA-1,3-D-XYLOSYLTRANSFERASE-RELATED"/>
    <property type="match status" value="1"/>
</dbReference>
<sequence length="388" mass="42471">MARVVVLELELDGESTPLAFTASDNLTARAMNWVAAHPRAGKWMTTQLEQLMANKLASQPAPVGEDLGCPAFRVAPSARLDNNTFRSSLDAVARRALEISSQRIVISMVSQSYANFGASLARSLDLVSCDEYLIVALDDGARDALAHVGRRVVVAATSTSAGRDQVETYGSNGFRRVTIVKPAIVRRIHTTGLHVLYTDADVVFVRNPWSRLLGGCSVQVQPVGFETNVVKALRAWEVDPRNPRPFRHYYAKAVCSGLTYFAARDEYAEILLDRWQERAQDPNCGGDQVALEAAAASVLDETRLCGLGLHAFPHGMALKALGIEAALLDEERHGDPPTLPLPRRIDDPLVAIHFNYVIGGDAKRDWANRLGLWFNSPPNTTDNVARAY</sequence>
<dbReference type="Pfam" id="PF03407">
    <property type="entry name" value="Nucleotid_trans"/>
    <property type="match status" value="1"/>
</dbReference>
<evidence type="ECO:0000313" key="2">
    <source>
        <dbReference type="EMBL" id="KAJ8608285.1"/>
    </source>
</evidence>
<dbReference type="GO" id="GO:0016757">
    <property type="term" value="F:glycosyltransferase activity"/>
    <property type="evidence" value="ECO:0007669"/>
    <property type="project" value="TreeGrafter"/>
</dbReference>